<dbReference type="AlphaFoldDB" id="A0A9Q1K6U2"/>
<organism evidence="2 3">
    <name type="scientific">Carnegiea gigantea</name>
    <dbReference type="NCBI Taxonomy" id="171969"/>
    <lineage>
        <taxon>Eukaryota</taxon>
        <taxon>Viridiplantae</taxon>
        <taxon>Streptophyta</taxon>
        <taxon>Embryophyta</taxon>
        <taxon>Tracheophyta</taxon>
        <taxon>Spermatophyta</taxon>
        <taxon>Magnoliopsida</taxon>
        <taxon>eudicotyledons</taxon>
        <taxon>Gunneridae</taxon>
        <taxon>Pentapetalae</taxon>
        <taxon>Caryophyllales</taxon>
        <taxon>Cactineae</taxon>
        <taxon>Cactaceae</taxon>
        <taxon>Cactoideae</taxon>
        <taxon>Echinocereeae</taxon>
        <taxon>Carnegiea</taxon>
    </lineage>
</organism>
<protein>
    <submittedName>
        <fullName evidence="2">Uncharacterized protein</fullName>
    </submittedName>
</protein>
<gene>
    <name evidence="2" type="ORF">Cgig2_002992</name>
</gene>
<keyword evidence="3" id="KW-1185">Reference proteome</keyword>
<feature type="region of interest" description="Disordered" evidence="1">
    <location>
        <begin position="229"/>
        <end position="250"/>
    </location>
</feature>
<accession>A0A9Q1K6U2</accession>
<dbReference type="EMBL" id="JAKOGI010000276">
    <property type="protein sequence ID" value="KAJ8437858.1"/>
    <property type="molecule type" value="Genomic_DNA"/>
</dbReference>
<proteinExistence type="predicted"/>
<name>A0A9Q1K6U2_9CARY</name>
<evidence type="ECO:0000313" key="3">
    <source>
        <dbReference type="Proteomes" id="UP001153076"/>
    </source>
</evidence>
<dbReference type="Proteomes" id="UP001153076">
    <property type="component" value="Unassembled WGS sequence"/>
</dbReference>
<evidence type="ECO:0000256" key="1">
    <source>
        <dbReference type="SAM" id="MobiDB-lite"/>
    </source>
</evidence>
<comment type="caution">
    <text evidence="2">The sequence shown here is derived from an EMBL/GenBank/DDBJ whole genome shotgun (WGS) entry which is preliminary data.</text>
</comment>
<evidence type="ECO:0000313" key="2">
    <source>
        <dbReference type="EMBL" id="KAJ8437858.1"/>
    </source>
</evidence>
<reference evidence="2" key="1">
    <citation type="submission" date="2022-04" db="EMBL/GenBank/DDBJ databases">
        <title>Carnegiea gigantea Genome sequencing and assembly v2.</title>
        <authorList>
            <person name="Copetti D."/>
            <person name="Sanderson M.J."/>
            <person name="Burquez A."/>
            <person name="Wojciechowski M.F."/>
        </authorList>
    </citation>
    <scope>NUCLEOTIDE SEQUENCE</scope>
    <source>
        <strain evidence="2">SGP5-SGP5p</strain>
        <tissue evidence="2">Aerial part</tissue>
    </source>
</reference>
<sequence length="313" mass="35065">MGEGLRGRRMWYSLKCNRFELLPLRRDGDFKKLMKGNDEYAYLYVAGSEAPQGGGCSDRGRGGATVSAGDVAHGVDGGVVTSHVVRDATKGNTGEGGEADEAVVVEECMKLGLKFDKQKTELEKWKNSVGDRIEKKLRKTLANIGSVADVKLFNTVLREYGVLLTNNRSLVKLWVYDYVSDCYKAGSQGTIYMNIIHSMETHDSATVDNATGLVIGGEALHDGYNRRILPPLNPRPQGRPRKRRIESQRQGVQVRKCSKCGEVGHYTHAGIRALISMQIRQLLLYPWRIYLKTTMYRRHNMKVTCRFLTHIPG</sequence>